<evidence type="ECO:0000313" key="1">
    <source>
        <dbReference type="EMBL" id="MBX34084.1"/>
    </source>
</evidence>
<dbReference type="AlphaFoldDB" id="A0A2P2MV43"/>
<proteinExistence type="predicted"/>
<accession>A0A2P2MV43</accession>
<dbReference type="EMBL" id="GGEC01053600">
    <property type="protein sequence ID" value="MBX34084.1"/>
    <property type="molecule type" value="Transcribed_RNA"/>
</dbReference>
<sequence length="48" mass="5592">MYAIFPPFINISGVEFILASEVLEHTVDIQKHWSYILLFELLKTSACY</sequence>
<protein>
    <submittedName>
        <fullName evidence="1">Uncharacterized protein</fullName>
    </submittedName>
</protein>
<reference evidence="1" key="1">
    <citation type="submission" date="2018-02" db="EMBL/GenBank/DDBJ databases">
        <title>Rhizophora mucronata_Transcriptome.</title>
        <authorList>
            <person name="Meera S.P."/>
            <person name="Sreeshan A."/>
            <person name="Augustine A."/>
        </authorList>
    </citation>
    <scope>NUCLEOTIDE SEQUENCE</scope>
    <source>
        <tissue evidence="1">Leaf</tissue>
    </source>
</reference>
<organism evidence="1">
    <name type="scientific">Rhizophora mucronata</name>
    <name type="common">Asiatic mangrove</name>
    <dbReference type="NCBI Taxonomy" id="61149"/>
    <lineage>
        <taxon>Eukaryota</taxon>
        <taxon>Viridiplantae</taxon>
        <taxon>Streptophyta</taxon>
        <taxon>Embryophyta</taxon>
        <taxon>Tracheophyta</taxon>
        <taxon>Spermatophyta</taxon>
        <taxon>Magnoliopsida</taxon>
        <taxon>eudicotyledons</taxon>
        <taxon>Gunneridae</taxon>
        <taxon>Pentapetalae</taxon>
        <taxon>rosids</taxon>
        <taxon>fabids</taxon>
        <taxon>Malpighiales</taxon>
        <taxon>Rhizophoraceae</taxon>
        <taxon>Rhizophora</taxon>
    </lineage>
</organism>
<name>A0A2P2MV43_RHIMU</name>